<protein>
    <submittedName>
        <fullName evidence="2">Uncharacterized protein</fullName>
    </submittedName>
</protein>
<feature type="transmembrane region" description="Helical" evidence="1">
    <location>
        <begin position="186"/>
        <end position="205"/>
    </location>
</feature>
<keyword evidence="1" id="KW-0812">Transmembrane</keyword>
<sequence>MAWGLAQTGLLCKPIAMTADSVAAGDDPRRLLLDIRHLTDRVRRDQRLTYVALLVLAAVTLVAIPFDWLFMRVHCDGSGCMFARRGMLYYWPPALLLAYAAIAVSYVRAARARGLGARVAPYAITGAATAVVFTAAYTAAAAYFPTHPPFGGGPVPFWWIVLDRLIAPWGLIGLALLVLARLERNVALLGFTLGYLVLVLLVLPTTDGMRLPGWAVPSFMSATTMQLRLSMTPAQLVIGVALLAAGIAFARARRSQR</sequence>
<evidence type="ECO:0000256" key="1">
    <source>
        <dbReference type="SAM" id="Phobius"/>
    </source>
</evidence>
<dbReference type="AlphaFoldDB" id="A0A561WB70"/>
<dbReference type="Proteomes" id="UP000320239">
    <property type="component" value="Unassembled WGS sequence"/>
</dbReference>
<name>A0A561WB70_ACTTI</name>
<evidence type="ECO:0000313" key="2">
    <source>
        <dbReference type="EMBL" id="TWG21116.1"/>
    </source>
</evidence>
<accession>A0A561WB70</accession>
<proteinExistence type="predicted"/>
<keyword evidence="1" id="KW-0472">Membrane</keyword>
<keyword evidence="1" id="KW-1133">Transmembrane helix</keyword>
<evidence type="ECO:0000313" key="3">
    <source>
        <dbReference type="Proteomes" id="UP000320239"/>
    </source>
</evidence>
<gene>
    <name evidence="2" type="ORF">FHX34_103646</name>
</gene>
<feature type="transmembrane region" description="Helical" evidence="1">
    <location>
        <begin position="156"/>
        <end position="179"/>
    </location>
</feature>
<feature type="transmembrane region" description="Helical" evidence="1">
    <location>
        <begin position="88"/>
        <end position="107"/>
    </location>
</feature>
<keyword evidence="3" id="KW-1185">Reference proteome</keyword>
<organism evidence="2 3">
    <name type="scientific">Actinoplanes teichomyceticus</name>
    <dbReference type="NCBI Taxonomy" id="1867"/>
    <lineage>
        <taxon>Bacteria</taxon>
        <taxon>Bacillati</taxon>
        <taxon>Actinomycetota</taxon>
        <taxon>Actinomycetes</taxon>
        <taxon>Micromonosporales</taxon>
        <taxon>Micromonosporaceae</taxon>
        <taxon>Actinoplanes</taxon>
    </lineage>
</organism>
<comment type="caution">
    <text evidence="2">The sequence shown here is derived from an EMBL/GenBank/DDBJ whole genome shotgun (WGS) entry which is preliminary data.</text>
</comment>
<feature type="transmembrane region" description="Helical" evidence="1">
    <location>
        <begin position="225"/>
        <end position="250"/>
    </location>
</feature>
<feature type="transmembrane region" description="Helical" evidence="1">
    <location>
        <begin position="48"/>
        <end position="68"/>
    </location>
</feature>
<feature type="transmembrane region" description="Helical" evidence="1">
    <location>
        <begin position="119"/>
        <end position="144"/>
    </location>
</feature>
<reference evidence="2 3" key="1">
    <citation type="submission" date="2019-06" db="EMBL/GenBank/DDBJ databases">
        <title>Sequencing the genomes of 1000 actinobacteria strains.</title>
        <authorList>
            <person name="Klenk H.-P."/>
        </authorList>
    </citation>
    <scope>NUCLEOTIDE SEQUENCE [LARGE SCALE GENOMIC DNA]</scope>
    <source>
        <strain evidence="2 3">DSM 43866</strain>
    </source>
</reference>
<dbReference type="EMBL" id="VIWY01000003">
    <property type="protein sequence ID" value="TWG21116.1"/>
    <property type="molecule type" value="Genomic_DNA"/>
</dbReference>